<evidence type="ECO:0000313" key="1">
    <source>
        <dbReference type="EMBL" id="KAK7344339.1"/>
    </source>
</evidence>
<evidence type="ECO:0000313" key="2">
    <source>
        <dbReference type="Proteomes" id="UP001367508"/>
    </source>
</evidence>
<sequence length="88" mass="9920">MVILLTLQESSPRKEETFIELVPASREIWPKKKLLLVAWSMAQKLVQFVSSLVKSFITPLKPSKEMSLSSHLALTPPLVRFDCFGCSS</sequence>
<reference evidence="1 2" key="1">
    <citation type="submission" date="2024-01" db="EMBL/GenBank/DDBJ databases">
        <title>The genomes of 5 underutilized Papilionoideae crops provide insights into root nodulation and disease resistanc.</title>
        <authorList>
            <person name="Jiang F."/>
        </authorList>
    </citation>
    <scope>NUCLEOTIDE SEQUENCE [LARGE SCALE GENOMIC DNA]</scope>
    <source>
        <strain evidence="1">LVBAO_FW01</strain>
        <tissue evidence="1">Leaves</tissue>
    </source>
</reference>
<protein>
    <submittedName>
        <fullName evidence="1">Uncharacterized protein</fullName>
    </submittedName>
</protein>
<proteinExistence type="predicted"/>
<accession>A0AAN9LYC9</accession>
<comment type="caution">
    <text evidence="1">The sequence shown here is derived from an EMBL/GenBank/DDBJ whole genome shotgun (WGS) entry which is preliminary data.</text>
</comment>
<keyword evidence="2" id="KW-1185">Reference proteome</keyword>
<gene>
    <name evidence="1" type="ORF">VNO77_13826</name>
</gene>
<dbReference type="AlphaFoldDB" id="A0AAN9LYC9"/>
<dbReference type="Proteomes" id="UP001367508">
    <property type="component" value="Unassembled WGS sequence"/>
</dbReference>
<organism evidence="1 2">
    <name type="scientific">Canavalia gladiata</name>
    <name type="common">Sword bean</name>
    <name type="synonym">Dolichos gladiatus</name>
    <dbReference type="NCBI Taxonomy" id="3824"/>
    <lineage>
        <taxon>Eukaryota</taxon>
        <taxon>Viridiplantae</taxon>
        <taxon>Streptophyta</taxon>
        <taxon>Embryophyta</taxon>
        <taxon>Tracheophyta</taxon>
        <taxon>Spermatophyta</taxon>
        <taxon>Magnoliopsida</taxon>
        <taxon>eudicotyledons</taxon>
        <taxon>Gunneridae</taxon>
        <taxon>Pentapetalae</taxon>
        <taxon>rosids</taxon>
        <taxon>fabids</taxon>
        <taxon>Fabales</taxon>
        <taxon>Fabaceae</taxon>
        <taxon>Papilionoideae</taxon>
        <taxon>50 kb inversion clade</taxon>
        <taxon>NPAAA clade</taxon>
        <taxon>indigoferoid/millettioid clade</taxon>
        <taxon>Phaseoleae</taxon>
        <taxon>Canavalia</taxon>
    </lineage>
</organism>
<dbReference type="EMBL" id="JAYMYQ010000003">
    <property type="protein sequence ID" value="KAK7344339.1"/>
    <property type="molecule type" value="Genomic_DNA"/>
</dbReference>
<name>A0AAN9LYC9_CANGL</name>